<evidence type="ECO:0000256" key="6">
    <source>
        <dbReference type="ARBA" id="ARBA00023180"/>
    </source>
</evidence>
<evidence type="ECO:0000256" key="1">
    <source>
        <dbReference type="ARBA" id="ARBA00004141"/>
    </source>
</evidence>
<organism evidence="10 11">
    <name type="scientific">Microctonus aethiopoides</name>
    <dbReference type="NCBI Taxonomy" id="144406"/>
    <lineage>
        <taxon>Eukaryota</taxon>
        <taxon>Metazoa</taxon>
        <taxon>Ecdysozoa</taxon>
        <taxon>Arthropoda</taxon>
        <taxon>Hexapoda</taxon>
        <taxon>Insecta</taxon>
        <taxon>Pterygota</taxon>
        <taxon>Neoptera</taxon>
        <taxon>Endopterygota</taxon>
        <taxon>Hymenoptera</taxon>
        <taxon>Apocrita</taxon>
        <taxon>Ichneumonoidea</taxon>
        <taxon>Braconidae</taxon>
        <taxon>Euphorinae</taxon>
        <taxon>Microctonus</taxon>
    </lineage>
</organism>
<keyword evidence="11" id="KW-1185">Reference proteome</keyword>
<feature type="transmembrane region" description="Helical" evidence="8">
    <location>
        <begin position="457"/>
        <end position="482"/>
    </location>
</feature>
<feature type="transmembrane region" description="Helical" evidence="8">
    <location>
        <begin position="819"/>
        <end position="838"/>
    </location>
</feature>
<dbReference type="AlphaFoldDB" id="A0AA39FQC1"/>
<comment type="similarity">
    <text evidence="2">Belongs to the prominin family.</text>
</comment>
<feature type="compositionally biased region" description="Polar residues" evidence="7">
    <location>
        <begin position="946"/>
        <end position="961"/>
    </location>
</feature>
<keyword evidence="9" id="KW-0732">Signal</keyword>
<keyword evidence="5 8" id="KW-0472">Membrane</keyword>
<evidence type="ECO:0000256" key="3">
    <source>
        <dbReference type="ARBA" id="ARBA00022692"/>
    </source>
</evidence>
<comment type="caution">
    <text evidence="10">The sequence shown here is derived from an EMBL/GenBank/DDBJ whole genome shotgun (WGS) entry which is preliminary data.</text>
</comment>
<reference evidence="10" key="1">
    <citation type="journal article" date="2023" name="bioRxiv">
        <title>Scaffold-level genome assemblies of two parasitoid biocontrol wasps reveal the parthenogenesis mechanism and an associated novel virus.</title>
        <authorList>
            <person name="Inwood S."/>
            <person name="Skelly J."/>
            <person name="Guhlin J."/>
            <person name="Harrop T."/>
            <person name="Goldson S."/>
            <person name="Dearden P."/>
        </authorList>
    </citation>
    <scope>NUCLEOTIDE SEQUENCE</scope>
    <source>
        <strain evidence="10">Irish</strain>
        <tissue evidence="10">Whole body</tissue>
    </source>
</reference>
<dbReference type="EMBL" id="JAQQBS010000002">
    <property type="protein sequence ID" value="KAK0173419.1"/>
    <property type="molecule type" value="Genomic_DNA"/>
</dbReference>
<evidence type="ECO:0000256" key="2">
    <source>
        <dbReference type="ARBA" id="ARBA00006058"/>
    </source>
</evidence>
<gene>
    <name evidence="10" type="ORF">PV328_006617</name>
</gene>
<dbReference type="Pfam" id="PF05478">
    <property type="entry name" value="Prominin"/>
    <property type="match status" value="1"/>
</dbReference>
<comment type="subcellular location">
    <subcellularLocation>
        <location evidence="1">Membrane</location>
        <topology evidence="1">Multi-pass membrane protein</topology>
    </subcellularLocation>
</comment>
<dbReference type="PANTHER" id="PTHR22730">
    <property type="entry name" value="PROMININ PROM PROTEIN"/>
    <property type="match status" value="1"/>
</dbReference>
<feature type="signal peptide" evidence="9">
    <location>
        <begin position="1"/>
        <end position="25"/>
    </location>
</feature>
<feature type="region of interest" description="Disordered" evidence="7">
    <location>
        <begin position="877"/>
        <end position="961"/>
    </location>
</feature>
<dbReference type="PANTHER" id="PTHR22730:SF1">
    <property type="entry name" value="PROMININ-LIKE PROTEIN"/>
    <property type="match status" value="1"/>
</dbReference>
<accession>A0AA39FQC1</accession>
<proteinExistence type="inferred from homology"/>
<keyword evidence="4 8" id="KW-1133">Transmembrane helix</keyword>
<sequence length="961" mass="107287">MVSPYSQRWIVFGTLVLIIFTAASGSESKSGINQDDLATRMRAISEDLDRQLQDMMASQAIDFTTVNTTGLPYNATTKFNPKGMGQLYNVTNIFIDFIQSKQAFPKGMIKNDELHPRDLQFADPREEWKSIVSHYGGLAGLAFAGLILAAILPCIGLFFCCCRCAGHCGARSQPFDKKHDHCRKVLLSIFLIGVATILLFGVVCAFVTNEYMQEGTEALPSNVKVSLKDAELYFTTTKKQISTVLTTNYDELEVTLNNILQASGRIVTEELAVYSHAVSLTNLNDIVTGLDAIKQDLQMIDKITKDLRTNASQLDIVVRGVKKDLLPTLAACKTQQCEQVIHDYKVNQMSVQVDFNKLPDVSLALRNITSLMEGNIVSEVSQGRDSFLKIQRDIQRAVNQTIPVVSESVRNAGRSLADVSNNITSLIDRINSDINRVYIPHLKYAQDAIDQYSMYRYYLGLGVSGVLLTVLMCLTSGLFCGICGKRPDGYGDDCCNKGSGARFLMLAVWVIFLLMSVLMVITSAHMIIGVVAQRGVCEPLKNPEGNRMFELADNMLQVNRLLYPKRPDADINLTWILTQCHANETLYKVLKLEHVLDVESLRSYIERYSISSTVDQLRKMINLSPGIVILTESATSKLNDLAQSGLSDIKFYQYAELLKDNITNINLEHLGNKLRQIAEQLPSDQDDIRERLIKHAHDLEHYHRDLVVPMTTLSEQLSVSALTLEEHIKFNHGSMSEAIHVLVEEVMAAQQFLNKDGPEYVQHLATKFGEAFLHQVSDFLEHLIGAAQKKIGKCGPLSNAYNATVVAGCNRILDPFNGFWISVGWCLIMFIPTIILCVKLSALYQKSDPYPGPLVESEYLYDAYADRDNMPLAHVHDKKHTGHSRHHPSAYVESYDGPAGTTAAYSERERVSDAHQSSSHHDSRYSDNAPNSAVSWHRHDRVASSKPESQNKVYSIPLDSQ</sequence>
<evidence type="ECO:0000256" key="8">
    <source>
        <dbReference type="SAM" id="Phobius"/>
    </source>
</evidence>
<evidence type="ECO:0000313" key="10">
    <source>
        <dbReference type="EMBL" id="KAK0173419.1"/>
    </source>
</evidence>
<name>A0AA39FQC1_9HYME</name>
<evidence type="ECO:0000256" key="4">
    <source>
        <dbReference type="ARBA" id="ARBA00022989"/>
    </source>
</evidence>
<dbReference type="GO" id="GO:0016020">
    <property type="term" value="C:membrane"/>
    <property type="evidence" value="ECO:0007669"/>
    <property type="project" value="UniProtKB-SubCell"/>
</dbReference>
<evidence type="ECO:0000256" key="9">
    <source>
        <dbReference type="SAM" id="SignalP"/>
    </source>
</evidence>
<feature type="compositionally biased region" description="Basic and acidic residues" evidence="7">
    <location>
        <begin position="906"/>
        <end position="925"/>
    </location>
</feature>
<feature type="compositionally biased region" description="Basic residues" evidence="7">
    <location>
        <begin position="877"/>
        <end position="888"/>
    </location>
</feature>
<feature type="chain" id="PRO_5041434467" description="Prominin-like protein" evidence="9">
    <location>
        <begin position="26"/>
        <end position="961"/>
    </location>
</feature>
<reference evidence="10" key="2">
    <citation type="submission" date="2023-03" db="EMBL/GenBank/DDBJ databases">
        <authorList>
            <person name="Inwood S.N."/>
            <person name="Skelly J.G."/>
            <person name="Guhlin J."/>
            <person name="Harrop T.W.R."/>
            <person name="Goldson S.G."/>
            <person name="Dearden P.K."/>
        </authorList>
    </citation>
    <scope>NUCLEOTIDE SEQUENCE</scope>
    <source>
        <strain evidence="10">Irish</strain>
        <tissue evidence="10">Whole body</tissue>
    </source>
</reference>
<evidence type="ECO:0000313" key="11">
    <source>
        <dbReference type="Proteomes" id="UP001168990"/>
    </source>
</evidence>
<dbReference type="InterPro" id="IPR008795">
    <property type="entry name" value="Prominin"/>
</dbReference>
<keyword evidence="3 8" id="KW-0812">Transmembrane</keyword>
<feature type="transmembrane region" description="Helical" evidence="8">
    <location>
        <begin position="503"/>
        <end position="528"/>
    </location>
</feature>
<evidence type="ECO:0000256" key="5">
    <source>
        <dbReference type="ARBA" id="ARBA00023136"/>
    </source>
</evidence>
<protein>
    <recommendedName>
        <fullName evidence="12">Prominin-like protein</fullName>
    </recommendedName>
</protein>
<evidence type="ECO:0000256" key="7">
    <source>
        <dbReference type="SAM" id="MobiDB-lite"/>
    </source>
</evidence>
<dbReference type="Proteomes" id="UP001168990">
    <property type="component" value="Unassembled WGS sequence"/>
</dbReference>
<keyword evidence="6" id="KW-0325">Glycoprotein</keyword>
<feature type="transmembrane region" description="Helical" evidence="8">
    <location>
        <begin position="138"/>
        <end position="165"/>
    </location>
</feature>
<feature type="transmembrane region" description="Helical" evidence="8">
    <location>
        <begin position="185"/>
        <end position="208"/>
    </location>
</feature>
<evidence type="ECO:0008006" key="12">
    <source>
        <dbReference type="Google" id="ProtNLM"/>
    </source>
</evidence>